<evidence type="ECO:0000313" key="2">
    <source>
        <dbReference type="EMBL" id="KAJ8985919.1"/>
    </source>
</evidence>
<protein>
    <submittedName>
        <fullName evidence="2">Uncharacterized protein</fullName>
    </submittedName>
</protein>
<keyword evidence="3" id="KW-1185">Reference proteome</keyword>
<evidence type="ECO:0000313" key="3">
    <source>
        <dbReference type="Proteomes" id="UP001162164"/>
    </source>
</evidence>
<feature type="compositionally biased region" description="Low complexity" evidence="1">
    <location>
        <begin position="331"/>
        <end position="345"/>
    </location>
</feature>
<feature type="compositionally biased region" description="Basic and acidic residues" evidence="1">
    <location>
        <begin position="290"/>
        <end position="301"/>
    </location>
</feature>
<accession>A0ABQ9K6Z1</accession>
<proteinExistence type="predicted"/>
<comment type="caution">
    <text evidence="2">The sequence shown here is derived from an EMBL/GenBank/DDBJ whole genome shotgun (WGS) entry which is preliminary data.</text>
</comment>
<organism evidence="2 3">
    <name type="scientific">Molorchus minor</name>
    <dbReference type="NCBI Taxonomy" id="1323400"/>
    <lineage>
        <taxon>Eukaryota</taxon>
        <taxon>Metazoa</taxon>
        <taxon>Ecdysozoa</taxon>
        <taxon>Arthropoda</taxon>
        <taxon>Hexapoda</taxon>
        <taxon>Insecta</taxon>
        <taxon>Pterygota</taxon>
        <taxon>Neoptera</taxon>
        <taxon>Endopterygota</taxon>
        <taxon>Coleoptera</taxon>
        <taxon>Polyphaga</taxon>
        <taxon>Cucujiformia</taxon>
        <taxon>Chrysomeloidea</taxon>
        <taxon>Cerambycidae</taxon>
        <taxon>Lamiinae</taxon>
        <taxon>Monochamini</taxon>
        <taxon>Molorchus</taxon>
    </lineage>
</organism>
<name>A0ABQ9K6Z1_9CUCU</name>
<reference evidence="2" key="1">
    <citation type="journal article" date="2023" name="Insect Mol. Biol.">
        <title>Genome sequencing provides insights into the evolution of gene families encoding plant cell wall-degrading enzymes in longhorned beetles.</title>
        <authorList>
            <person name="Shin N.R."/>
            <person name="Okamura Y."/>
            <person name="Kirsch R."/>
            <person name="Pauchet Y."/>
        </authorList>
    </citation>
    <scope>NUCLEOTIDE SEQUENCE</scope>
    <source>
        <strain evidence="2">MMC_N1</strain>
    </source>
</reference>
<feature type="region of interest" description="Disordered" evidence="1">
    <location>
        <begin position="203"/>
        <end position="225"/>
    </location>
</feature>
<feature type="compositionally biased region" description="Polar residues" evidence="1">
    <location>
        <begin position="388"/>
        <end position="400"/>
    </location>
</feature>
<feature type="region of interest" description="Disordered" evidence="1">
    <location>
        <begin position="364"/>
        <end position="400"/>
    </location>
</feature>
<dbReference type="Proteomes" id="UP001162164">
    <property type="component" value="Unassembled WGS sequence"/>
</dbReference>
<sequence>MVNHSGGVVWCYKDDKWIPLQLSSIRLHGVLTQAHWAAITEFLQRVANKQLILQDNGFTELTEQHKLLMLQQSKCPDDKKLDLDSENVIKLTETVIRDVAERKVSLGQIPEDKVVEQPRRPSMPELRSLDRDNLFINNLLKSETDNHKKTDRLSKENDEIVLRLLKKYCKYSKDALDNDIVSAIEKIADEEMRTRSRKISTVEDYTQPKSKPLNAEETIDENHPRTRKMSYVPKEDKIYENVNDFPLDSLEEDKNEHVIWWLKQQNSQISFDNIPARRHSVDLTISSPTDSRKSSLGERKSSSSGFESRKSSFTTPSTPESRKSSWCDSTLNSRKSSVGSNSSCSECEESDGLSQWQRFLKKHLNSKNSERRLKKQWQAWSRNRRKLSTASSDTDFSSQP</sequence>
<feature type="region of interest" description="Disordered" evidence="1">
    <location>
        <begin position="282"/>
        <end position="348"/>
    </location>
</feature>
<gene>
    <name evidence="2" type="ORF">NQ317_010676</name>
</gene>
<evidence type="ECO:0000256" key="1">
    <source>
        <dbReference type="SAM" id="MobiDB-lite"/>
    </source>
</evidence>
<dbReference type="EMBL" id="JAPWTJ010000005">
    <property type="protein sequence ID" value="KAJ8985919.1"/>
    <property type="molecule type" value="Genomic_DNA"/>
</dbReference>